<dbReference type="PANTHER" id="PTHR48097">
    <property type="entry name" value="L-THREONINE ALDOLASE-RELATED"/>
    <property type="match status" value="1"/>
</dbReference>
<evidence type="ECO:0000313" key="6">
    <source>
        <dbReference type="EMBL" id="EQB54186.1"/>
    </source>
</evidence>
<dbReference type="PANTHER" id="PTHR48097:SF9">
    <property type="entry name" value="L-THREONINE ALDOLASE"/>
    <property type="match status" value="1"/>
</dbReference>
<dbReference type="GO" id="GO:0006567">
    <property type="term" value="P:L-threonine catabolic process"/>
    <property type="evidence" value="ECO:0007669"/>
    <property type="project" value="TreeGrafter"/>
</dbReference>
<keyword evidence="4" id="KW-0812">Transmembrane</keyword>
<dbReference type="Pfam" id="PF01212">
    <property type="entry name" value="Beta_elim_lyase"/>
    <property type="match status" value="1"/>
</dbReference>
<comment type="caution">
    <text evidence="6">The sequence shown here is derived from an EMBL/GenBank/DDBJ whole genome shotgun (WGS) entry which is preliminary data.</text>
</comment>
<evidence type="ECO:0000256" key="2">
    <source>
        <dbReference type="ARBA" id="ARBA00006966"/>
    </source>
</evidence>
<dbReference type="GO" id="GO:0005829">
    <property type="term" value="C:cytosol"/>
    <property type="evidence" value="ECO:0007669"/>
    <property type="project" value="TreeGrafter"/>
</dbReference>
<keyword evidence="6" id="KW-0456">Lyase</keyword>
<evidence type="ECO:0000313" key="7">
    <source>
        <dbReference type="Proteomes" id="UP000015530"/>
    </source>
</evidence>
<dbReference type="OMA" id="IERCKHY"/>
<dbReference type="STRING" id="1237896.T0LR67"/>
<dbReference type="InterPro" id="IPR015424">
    <property type="entry name" value="PyrdxlP-dep_Trfase"/>
</dbReference>
<evidence type="ECO:0000256" key="1">
    <source>
        <dbReference type="ARBA" id="ARBA00001933"/>
    </source>
</evidence>
<dbReference type="InterPro" id="IPR015422">
    <property type="entry name" value="PyrdxlP-dep_Trfase_small"/>
</dbReference>
<dbReference type="InterPro" id="IPR015421">
    <property type="entry name" value="PyrdxlP-dep_Trfase_major"/>
</dbReference>
<sequence length="251" mass="27353">MSQASATTVHPKNGVHLTLGDVKADMIADGNNAQAMAEYMRSFPVPEEQKPVAMDLDAAHLFDGVFGEGADLKAYTACFDSLSICLAKGNPWKQAIHRACQMFRKMFGGGTRQPGMMVAAALEYTLPRMSNVHAFAKKTAAKIEELGYKFALPVQTNMIVLDLAAVDIPAAAFADYCAKHRVSVFPNGRIVFHHQVTDDGVNALVAALTGLVEIGMLVLFLALRRFTEDTPEVIRVPFWADTYSAHTFADE</sequence>
<evidence type="ECO:0000256" key="3">
    <source>
        <dbReference type="ARBA" id="ARBA00022898"/>
    </source>
</evidence>
<keyword evidence="4" id="KW-1133">Transmembrane helix</keyword>
<feature type="transmembrane region" description="Helical" evidence="4">
    <location>
        <begin position="203"/>
        <end position="223"/>
    </location>
</feature>
<dbReference type="OrthoDB" id="10261951at2759"/>
<name>T0LR67_COLGC</name>
<gene>
    <name evidence="6" type="ORF">CGLO_06023</name>
</gene>
<reference evidence="7" key="1">
    <citation type="journal article" date="2013" name="Mol. Plant Microbe Interact.">
        <title>Global aspects of pacC regulation of pathogenicity genes in Colletotrichum gloeosporioides as revealed by transcriptome analysis.</title>
        <authorList>
            <person name="Alkan N."/>
            <person name="Meng X."/>
            <person name="Friedlander G."/>
            <person name="Reuveni E."/>
            <person name="Sukno S."/>
            <person name="Sherman A."/>
            <person name="Thon M."/>
            <person name="Fluhr R."/>
            <person name="Prusky D."/>
        </authorList>
    </citation>
    <scope>NUCLEOTIDE SEQUENCE [LARGE SCALE GENOMIC DNA]</scope>
    <source>
        <strain evidence="7">Cg-14</strain>
    </source>
</reference>
<comment type="cofactor">
    <cofactor evidence="1">
        <name>pyridoxal 5'-phosphate</name>
        <dbReference type="ChEBI" id="CHEBI:597326"/>
    </cofactor>
</comment>
<keyword evidence="3" id="KW-0663">Pyridoxal phosphate</keyword>
<dbReference type="SUPFAM" id="SSF53383">
    <property type="entry name" value="PLP-dependent transferases"/>
    <property type="match status" value="1"/>
</dbReference>
<comment type="similarity">
    <text evidence="2">Belongs to the threonine aldolase family.</text>
</comment>
<dbReference type="EMBL" id="AMYD01001210">
    <property type="protein sequence ID" value="EQB54186.1"/>
    <property type="molecule type" value="Genomic_DNA"/>
</dbReference>
<dbReference type="AlphaFoldDB" id="T0LR67"/>
<dbReference type="Proteomes" id="UP000015530">
    <property type="component" value="Unassembled WGS sequence"/>
</dbReference>
<keyword evidence="4" id="KW-0472">Membrane</keyword>
<dbReference type="HOGENOM" id="CLU_1107030_0_0_1"/>
<proteinExistence type="inferred from homology"/>
<dbReference type="Gene3D" id="3.40.640.10">
    <property type="entry name" value="Type I PLP-dependent aspartate aminotransferase-like (Major domain)"/>
    <property type="match status" value="1"/>
</dbReference>
<dbReference type="GO" id="GO:0008732">
    <property type="term" value="F:L-allo-threonine aldolase activity"/>
    <property type="evidence" value="ECO:0007669"/>
    <property type="project" value="TreeGrafter"/>
</dbReference>
<organism evidence="6 7">
    <name type="scientific">Colletotrichum gloeosporioides (strain Cg-14)</name>
    <name type="common">Anthracnose fungus</name>
    <name type="synonym">Glomerella cingulata</name>
    <dbReference type="NCBI Taxonomy" id="1237896"/>
    <lineage>
        <taxon>Eukaryota</taxon>
        <taxon>Fungi</taxon>
        <taxon>Dikarya</taxon>
        <taxon>Ascomycota</taxon>
        <taxon>Pezizomycotina</taxon>
        <taxon>Sordariomycetes</taxon>
        <taxon>Hypocreomycetidae</taxon>
        <taxon>Glomerellales</taxon>
        <taxon>Glomerellaceae</taxon>
        <taxon>Colletotrichum</taxon>
        <taxon>Colletotrichum gloeosporioides species complex</taxon>
    </lineage>
</organism>
<dbReference type="GO" id="GO:0006545">
    <property type="term" value="P:glycine biosynthetic process"/>
    <property type="evidence" value="ECO:0007669"/>
    <property type="project" value="TreeGrafter"/>
</dbReference>
<protein>
    <submittedName>
        <fullName evidence="6">Beta-eliminating lyase</fullName>
    </submittedName>
</protein>
<dbReference type="InterPro" id="IPR001597">
    <property type="entry name" value="ArAA_b-elim_lyase/Thr_aldolase"/>
</dbReference>
<accession>T0LR67</accession>
<dbReference type="Gene3D" id="3.90.1150.10">
    <property type="entry name" value="Aspartate Aminotransferase, domain 1"/>
    <property type="match status" value="1"/>
</dbReference>
<evidence type="ECO:0000256" key="4">
    <source>
        <dbReference type="SAM" id="Phobius"/>
    </source>
</evidence>
<evidence type="ECO:0000259" key="5">
    <source>
        <dbReference type="Pfam" id="PF01212"/>
    </source>
</evidence>
<feature type="domain" description="Aromatic amino acid beta-eliminating lyase/threonine aldolase" evidence="5">
    <location>
        <begin position="49"/>
        <end position="164"/>
    </location>
</feature>